<organism evidence="1">
    <name type="scientific">Rhizopus microsporus var. microsporus</name>
    <dbReference type="NCBI Taxonomy" id="86635"/>
    <lineage>
        <taxon>Eukaryota</taxon>
        <taxon>Fungi</taxon>
        <taxon>Fungi incertae sedis</taxon>
        <taxon>Mucoromycota</taxon>
        <taxon>Mucoromycotina</taxon>
        <taxon>Mucoromycetes</taxon>
        <taxon>Mucorales</taxon>
        <taxon>Mucorineae</taxon>
        <taxon>Rhizopodaceae</taxon>
        <taxon>Rhizopus</taxon>
    </lineage>
</organism>
<accession>A0A1X0R049</accession>
<evidence type="ECO:0000313" key="1">
    <source>
        <dbReference type="EMBL" id="ORE05376.1"/>
    </source>
</evidence>
<dbReference type="Proteomes" id="UP000242414">
    <property type="component" value="Unassembled WGS sequence"/>
</dbReference>
<dbReference type="VEuPathDB" id="FungiDB:BCV72DRAFT_186943"/>
<feature type="non-terminal residue" evidence="1">
    <location>
        <position position="1"/>
    </location>
</feature>
<feature type="non-terminal residue" evidence="1">
    <location>
        <position position="85"/>
    </location>
</feature>
<reference evidence="1" key="1">
    <citation type="journal article" date="2016" name="Proc. Natl. Acad. Sci. U.S.A.">
        <title>Lipid metabolic changes in an early divergent fungus govern the establishment of a mutualistic symbiosis with endobacteria.</title>
        <authorList>
            <person name="Lastovetsky O.A."/>
            <person name="Gaspar M.L."/>
            <person name="Mondo S.J."/>
            <person name="LaButti K.M."/>
            <person name="Sandor L."/>
            <person name="Grigoriev I.V."/>
            <person name="Henry S.A."/>
            <person name="Pawlowska T.E."/>
        </authorList>
    </citation>
    <scope>NUCLEOTIDE SEQUENCE [LARGE SCALE GENOMIC DNA]</scope>
    <source>
        <strain evidence="1">ATCC 52814</strain>
    </source>
</reference>
<sequence>RKTAINIRTGQDWVKKLKDDPNWGMFEKQTNKAHRKKKSRLQDEHKAHLIEFFDKNPHAPVSDAVEELTKNFEGITLKETVVGKF</sequence>
<gene>
    <name evidence="1" type="ORF">BCV72DRAFT_186943</name>
</gene>
<protein>
    <submittedName>
        <fullName evidence="1">Uncharacterized protein</fullName>
    </submittedName>
</protein>
<dbReference type="OrthoDB" id="2283132at2759"/>
<dbReference type="AlphaFoldDB" id="A0A1X0R049"/>
<name>A0A1X0R049_RHIZD</name>
<proteinExistence type="predicted"/>
<dbReference type="EMBL" id="KV921946">
    <property type="protein sequence ID" value="ORE05376.1"/>
    <property type="molecule type" value="Genomic_DNA"/>
</dbReference>